<dbReference type="EMBL" id="CH476732">
    <property type="protein sequence ID" value="EIE77064.1"/>
    <property type="molecule type" value="Genomic_DNA"/>
</dbReference>
<evidence type="ECO:0000313" key="1">
    <source>
        <dbReference type="EMBL" id="EIE77064.1"/>
    </source>
</evidence>
<dbReference type="Proteomes" id="UP000009138">
    <property type="component" value="Unassembled WGS sequence"/>
</dbReference>
<organism evidence="1 2">
    <name type="scientific">Rhizopus delemar (strain RA 99-880 / ATCC MYA-4621 / FGSC 9543 / NRRL 43880)</name>
    <name type="common">Mucormycosis agent</name>
    <name type="synonym">Rhizopus arrhizus var. delemar</name>
    <dbReference type="NCBI Taxonomy" id="246409"/>
    <lineage>
        <taxon>Eukaryota</taxon>
        <taxon>Fungi</taxon>
        <taxon>Fungi incertae sedis</taxon>
        <taxon>Mucoromycota</taxon>
        <taxon>Mucoromycotina</taxon>
        <taxon>Mucoromycetes</taxon>
        <taxon>Mucorales</taxon>
        <taxon>Mucorineae</taxon>
        <taxon>Rhizopodaceae</taxon>
        <taxon>Rhizopus</taxon>
    </lineage>
</organism>
<reference evidence="1 2" key="1">
    <citation type="journal article" date="2009" name="PLoS Genet.">
        <title>Genomic analysis of the basal lineage fungus Rhizopus oryzae reveals a whole-genome duplication.</title>
        <authorList>
            <person name="Ma L.-J."/>
            <person name="Ibrahim A.S."/>
            <person name="Skory C."/>
            <person name="Grabherr M.G."/>
            <person name="Burger G."/>
            <person name="Butler M."/>
            <person name="Elias M."/>
            <person name="Idnurm A."/>
            <person name="Lang B.F."/>
            <person name="Sone T."/>
            <person name="Abe A."/>
            <person name="Calvo S.E."/>
            <person name="Corrochano L.M."/>
            <person name="Engels R."/>
            <person name="Fu J."/>
            <person name="Hansberg W."/>
            <person name="Kim J.-M."/>
            <person name="Kodira C.D."/>
            <person name="Koehrsen M.J."/>
            <person name="Liu B."/>
            <person name="Miranda-Saavedra D."/>
            <person name="O'Leary S."/>
            <person name="Ortiz-Castellanos L."/>
            <person name="Poulter R."/>
            <person name="Rodriguez-Romero J."/>
            <person name="Ruiz-Herrera J."/>
            <person name="Shen Y.-Q."/>
            <person name="Zeng Q."/>
            <person name="Galagan J."/>
            <person name="Birren B.W."/>
            <person name="Cuomo C.A."/>
            <person name="Wickes B.L."/>
        </authorList>
    </citation>
    <scope>NUCLEOTIDE SEQUENCE [LARGE SCALE GENOMIC DNA]</scope>
    <source>
        <strain evidence="2">RA 99-880 / ATCC MYA-4621 / FGSC 9543 / NRRL 43880</strain>
    </source>
</reference>
<sequence length="48" mass="5385">MILMLNSGWMKTTSNVLKLSKTQKILSGIKLLLLISTKAHPSINFTLR</sequence>
<keyword evidence="2" id="KW-1185">Reference proteome</keyword>
<dbReference type="GeneID" id="93608740"/>
<dbReference type="RefSeq" id="XP_067512460.1">
    <property type="nucleotide sequence ID" value="XM_067656359.1"/>
</dbReference>
<name>I1BLI4_RHIO9</name>
<dbReference type="InParanoid" id="I1BLI4"/>
<dbReference type="VEuPathDB" id="FungiDB:RO3G_01768"/>
<dbReference type="AlphaFoldDB" id="I1BLI4"/>
<evidence type="ECO:0000313" key="2">
    <source>
        <dbReference type="Proteomes" id="UP000009138"/>
    </source>
</evidence>
<proteinExistence type="predicted"/>
<accession>I1BLI4</accession>
<gene>
    <name evidence="1" type="ORF">RO3G_01768</name>
</gene>
<protein>
    <submittedName>
        <fullName evidence="1">Uncharacterized protein</fullName>
    </submittedName>
</protein>